<protein>
    <recommendedName>
        <fullName evidence="5">Diphthamide biosynthesis protein 4</fullName>
    </recommendedName>
</protein>
<dbReference type="InterPro" id="IPR007872">
    <property type="entry name" value="DPH_MB_dom"/>
</dbReference>
<dbReference type="PROSITE" id="PS50076">
    <property type="entry name" value="DNAJ_2"/>
    <property type="match status" value="1"/>
</dbReference>
<dbReference type="Proteomes" id="UP000094285">
    <property type="component" value="Unassembled WGS sequence"/>
</dbReference>
<dbReference type="CDD" id="cd06257">
    <property type="entry name" value="DnaJ"/>
    <property type="match status" value="1"/>
</dbReference>
<gene>
    <name evidence="13" type="ORF">CANTADRAFT_47692</name>
</gene>
<evidence type="ECO:0000256" key="9">
    <source>
        <dbReference type="ARBA" id="ARBA00023004"/>
    </source>
</evidence>
<name>A0A1E4SLT3_9ASCO</name>
<keyword evidence="8" id="KW-0862">Zinc</keyword>
<dbReference type="InterPro" id="IPR044248">
    <property type="entry name" value="DPH3/4-like"/>
</dbReference>
<keyword evidence="6" id="KW-0963">Cytoplasm</keyword>
<feature type="domain" description="J" evidence="11">
    <location>
        <begin position="4"/>
        <end position="66"/>
    </location>
</feature>
<evidence type="ECO:0000256" key="2">
    <source>
        <dbReference type="ARBA" id="ARBA00004123"/>
    </source>
</evidence>
<evidence type="ECO:0000256" key="4">
    <source>
        <dbReference type="ARBA" id="ARBA00006169"/>
    </source>
</evidence>
<dbReference type="PANTHER" id="PTHR21454">
    <property type="entry name" value="DPH3 HOMOLOG-RELATED"/>
    <property type="match status" value="1"/>
</dbReference>
<keyword evidence="14" id="KW-1185">Reference proteome</keyword>
<dbReference type="RefSeq" id="XP_020065577.1">
    <property type="nucleotide sequence ID" value="XM_020209494.1"/>
</dbReference>
<dbReference type="InterPro" id="IPR036869">
    <property type="entry name" value="J_dom_sf"/>
</dbReference>
<sequence>MQMSYYEVLGVADNASESEIKLAYKEKLLTNHPDKGVTQQTLITLIKQAYTTLVNPVERQKYDESFKESIKRLGFNVSGDGLDTYGLEEFEEDEAGWNRECPRCQIREGITLTEEDLENGSPDGSGGYDIIVQCSSCSLWIKVKYYEAE</sequence>
<dbReference type="PANTHER" id="PTHR21454:SF46">
    <property type="entry name" value="DIPHTHAMIDE BIOSYNTHESIS PROTEIN 4"/>
    <property type="match status" value="1"/>
</dbReference>
<keyword evidence="7" id="KW-0479">Metal-binding</keyword>
<evidence type="ECO:0000256" key="8">
    <source>
        <dbReference type="ARBA" id="ARBA00022833"/>
    </source>
</evidence>
<dbReference type="PRINTS" id="PR00625">
    <property type="entry name" value="JDOMAIN"/>
</dbReference>
<dbReference type="GO" id="GO:0046872">
    <property type="term" value="F:metal ion binding"/>
    <property type="evidence" value="ECO:0007669"/>
    <property type="project" value="UniProtKB-KW"/>
</dbReference>
<dbReference type="OrthoDB" id="445556at2759"/>
<dbReference type="SUPFAM" id="SSF144217">
    <property type="entry name" value="CSL zinc finger"/>
    <property type="match status" value="1"/>
</dbReference>
<dbReference type="GO" id="GO:0017183">
    <property type="term" value="P:protein histidyl modification to diphthamide"/>
    <property type="evidence" value="ECO:0007669"/>
    <property type="project" value="UniProtKB-UniPathway"/>
</dbReference>
<evidence type="ECO:0000256" key="7">
    <source>
        <dbReference type="ARBA" id="ARBA00022723"/>
    </source>
</evidence>
<evidence type="ECO:0000313" key="13">
    <source>
        <dbReference type="EMBL" id="ODV80455.1"/>
    </source>
</evidence>
<comment type="similarity">
    <text evidence="4">Belongs to the DPH4 family.</text>
</comment>
<organism evidence="13 14">
    <name type="scientific">Suhomyces tanzawaensis NRRL Y-17324</name>
    <dbReference type="NCBI Taxonomy" id="984487"/>
    <lineage>
        <taxon>Eukaryota</taxon>
        <taxon>Fungi</taxon>
        <taxon>Dikarya</taxon>
        <taxon>Ascomycota</taxon>
        <taxon>Saccharomycotina</taxon>
        <taxon>Pichiomycetes</taxon>
        <taxon>Debaryomycetaceae</taxon>
        <taxon>Suhomyces</taxon>
    </lineage>
</organism>
<evidence type="ECO:0000256" key="1">
    <source>
        <dbReference type="ARBA" id="ARBA00003474"/>
    </source>
</evidence>
<evidence type="ECO:0000256" key="5">
    <source>
        <dbReference type="ARBA" id="ARBA00021797"/>
    </source>
</evidence>
<keyword evidence="10" id="KW-0539">Nucleus</keyword>
<dbReference type="GeneID" id="30983630"/>
<dbReference type="Pfam" id="PF05207">
    <property type="entry name" value="Zn_ribbon_CSL"/>
    <property type="match status" value="1"/>
</dbReference>
<proteinExistence type="inferred from homology"/>
<feature type="domain" description="DPH-type MB" evidence="12">
    <location>
        <begin position="78"/>
        <end position="146"/>
    </location>
</feature>
<dbReference type="InterPro" id="IPR036671">
    <property type="entry name" value="DPH_MB_sf"/>
</dbReference>
<dbReference type="Gene3D" id="3.10.660.10">
    <property type="entry name" value="DPH Zinc finger"/>
    <property type="match status" value="1"/>
</dbReference>
<comment type="function">
    <text evidence="1">Required for the first step of diphthamide biosynthesis, the transfer of 3-amino-3-carboxypropyl from S-adenosyl-L-methionine to a histidine residue. Diphthamide is a post-translational modification of histidine which occurs in elongation factor 2.</text>
</comment>
<comment type="subcellular location">
    <subcellularLocation>
        <location evidence="3">Cytoplasm</location>
    </subcellularLocation>
    <subcellularLocation>
        <location evidence="2">Nucleus</location>
    </subcellularLocation>
</comment>
<reference evidence="14" key="1">
    <citation type="submission" date="2016-05" db="EMBL/GenBank/DDBJ databases">
        <title>Comparative genomics of biotechnologically important yeasts.</title>
        <authorList>
            <consortium name="DOE Joint Genome Institute"/>
            <person name="Riley R."/>
            <person name="Haridas S."/>
            <person name="Wolfe K.H."/>
            <person name="Lopes M.R."/>
            <person name="Hittinger C.T."/>
            <person name="Goker M."/>
            <person name="Salamov A."/>
            <person name="Wisecaver J."/>
            <person name="Long T.M."/>
            <person name="Aerts A.L."/>
            <person name="Barry K."/>
            <person name="Choi C."/>
            <person name="Clum A."/>
            <person name="Coughlan A.Y."/>
            <person name="Deshpande S."/>
            <person name="Douglass A.P."/>
            <person name="Hanson S.J."/>
            <person name="Klenk H.-P."/>
            <person name="Labutti K."/>
            <person name="Lapidus A."/>
            <person name="Lindquist E."/>
            <person name="Lipzen A."/>
            <person name="Meier-Kolthoff J.P."/>
            <person name="Ohm R.A."/>
            <person name="Otillar R.P."/>
            <person name="Pangilinan J."/>
            <person name="Peng Y."/>
            <person name="Rokas A."/>
            <person name="Rosa C.A."/>
            <person name="Scheuner C."/>
            <person name="Sibirny A.A."/>
            <person name="Slot J.C."/>
            <person name="Stielow J.B."/>
            <person name="Sun H."/>
            <person name="Kurtzman C.P."/>
            <person name="Blackwell M."/>
            <person name="Grigoriev I.V."/>
            <person name="Jeffries T.W."/>
        </authorList>
    </citation>
    <scope>NUCLEOTIDE SEQUENCE [LARGE SCALE GENOMIC DNA]</scope>
    <source>
        <strain evidence="14">NRRL Y-17324</strain>
    </source>
</reference>
<evidence type="ECO:0000256" key="10">
    <source>
        <dbReference type="ARBA" id="ARBA00023242"/>
    </source>
</evidence>
<accession>A0A1E4SLT3</accession>
<dbReference type="STRING" id="984487.A0A1E4SLT3"/>
<dbReference type="Pfam" id="PF00226">
    <property type="entry name" value="DnaJ"/>
    <property type="match status" value="1"/>
</dbReference>
<dbReference type="UniPathway" id="UPA00559"/>
<dbReference type="AlphaFoldDB" id="A0A1E4SLT3"/>
<dbReference type="GO" id="GO:0005737">
    <property type="term" value="C:cytoplasm"/>
    <property type="evidence" value="ECO:0007669"/>
    <property type="project" value="UniProtKB-SubCell"/>
</dbReference>
<evidence type="ECO:0000256" key="3">
    <source>
        <dbReference type="ARBA" id="ARBA00004496"/>
    </source>
</evidence>
<dbReference type="SMART" id="SM00271">
    <property type="entry name" value="DnaJ"/>
    <property type="match status" value="1"/>
</dbReference>
<evidence type="ECO:0000259" key="12">
    <source>
        <dbReference type="PROSITE" id="PS51074"/>
    </source>
</evidence>
<evidence type="ECO:0000259" key="11">
    <source>
        <dbReference type="PROSITE" id="PS50076"/>
    </source>
</evidence>
<evidence type="ECO:0000313" key="14">
    <source>
        <dbReference type="Proteomes" id="UP000094285"/>
    </source>
</evidence>
<dbReference type="InterPro" id="IPR001623">
    <property type="entry name" value="DnaJ_domain"/>
</dbReference>
<dbReference type="GO" id="GO:0005634">
    <property type="term" value="C:nucleus"/>
    <property type="evidence" value="ECO:0007669"/>
    <property type="project" value="UniProtKB-SubCell"/>
</dbReference>
<dbReference type="EMBL" id="KV453910">
    <property type="protein sequence ID" value="ODV80455.1"/>
    <property type="molecule type" value="Genomic_DNA"/>
</dbReference>
<keyword evidence="9" id="KW-0408">Iron</keyword>
<dbReference type="SUPFAM" id="SSF46565">
    <property type="entry name" value="Chaperone J-domain"/>
    <property type="match status" value="1"/>
</dbReference>
<dbReference type="Gene3D" id="1.10.287.110">
    <property type="entry name" value="DnaJ domain"/>
    <property type="match status" value="1"/>
</dbReference>
<evidence type="ECO:0000256" key="6">
    <source>
        <dbReference type="ARBA" id="ARBA00022490"/>
    </source>
</evidence>
<dbReference type="PROSITE" id="PS51074">
    <property type="entry name" value="DPH_MB"/>
    <property type="match status" value="1"/>
</dbReference>